<reference evidence="1" key="1">
    <citation type="submission" date="2015-04" db="UniProtKB">
        <authorList>
            <consortium name="EnsemblPlants"/>
        </authorList>
    </citation>
    <scope>IDENTIFICATION</scope>
</reference>
<protein>
    <submittedName>
        <fullName evidence="1">Uncharacterized protein</fullName>
    </submittedName>
</protein>
<organism evidence="1">
    <name type="scientific">Oryza meridionalis</name>
    <dbReference type="NCBI Taxonomy" id="40149"/>
    <lineage>
        <taxon>Eukaryota</taxon>
        <taxon>Viridiplantae</taxon>
        <taxon>Streptophyta</taxon>
        <taxon>Embryophyta</taxon>
        <taxon>Tracheophyta</taxon>
        <taxon>Spermatophyta</taxon>
        <taxon>Magnoliopsida</taxon>
        <taxon>Liliopsida</taxon>
        <taxon>Poales</taxon>
        <taxon>Poaceae</taxon>
        <taxon>BOP clade</taxon>
        <taxon>Oryzoideae</taxon>
        <taxon>Oryzeae</taxon>
        <taxon>Oryzinae</taxon>
        <taxon>Oryza</taxon>
    </lineage>
</organism>
<dbReference type="Proteomes" id="UP000008021">
    <property type="component" value="Chromosome 5"/>
</dbReference>
<name>A0A0E0DQ15_9ORYZ</name>
<sequence length="89" mass="9760">MSIFEDWAGKSWRLTKSPQAPRCRRVAETTAMVDEEEPLLDQISLALADLRGGCGLSPRSKHLVAALVEAAAAELRPNATTLRLRRAAF</sequence>
<dbReference type="Gramene" id="OMERI05G10810.1">
    <property type="protein sequence ID" value="OMERI05G10810.1"/>
    <property type="gene ID" value="OMERI05G10810"/>
</dbReference>
<dbReference type="AlphaFoldDB" id="A0A0E0DQ15"/>
<evidence type="ECO:0000313" key="2">
    <source>
        <dbReference type="Proteomes" id="UP000008021"/>
    </source>
</evidence>
<dbReference type="HOGENOM" id="CLU_2458560_0_0_1"/>
<reference evidence="1" key="2">
    <citation type="submission" date="2018-05" db="EMBL/GenBank/DDBJ databases">
        <title>OmerRS3 (Oryza meridionalis Reference Sequence Version 3).</title>
        <authorList>
            <person name="Zhang J."/>
            <person name="Kudrna D."/>
            <person name="Lee S."/>
            <person name="Talag J."/>
            <person name="Welchert J."/>
            <person name="Wing R.A."/>
        </authorList>
    </citation>
    <scope>NUCLEOTIDE SEQUENCE [LARGE SCALE GENOMIC DNA]</scope>
    <source>
        <strain evidence="1">cv. OR44</strain>
    </source>
</reference>
<proteinExistence type="predicted"/>
<evidence type="ECO:0000313" key="1">
    <source>
        <dbReference type="EnsemblPlants" id="OMERI05G10810.1"/>
    </source>
</evidence>
<dbReference type="EnsemblPlants" id="OMERI05G10810.1">
    <property type="protein sequence ID" value="OMERI05G10810.1"/>
    <property type="gene ID" value="OMERI05G10810"/>
</dbReference>
<accession>A0A0E0DQ15</accession>
<keyword evidence="2" id="KW-1185">Reference proteome</keyword>